<accession>A0A173M9X5</accession>
<reference evidence="3" key="1">
    <citation type="submission" date="2017-01" db="EMBL/GenBank/DDBJ databases">
        <authorList>
            <person name="Varghese N."/>
            <person name="Submissions S."/>
        </authorList>
    </citation>
    <scope>NUCLEOTIDE SEQUENCE [LARGE SCALE GENOMIC DNA]</scope>
    <source>
        <strain evidence="3">DSM 21054</strain>
    </source>
</reference>
<dbReference type="SUPFAM" id="SSF88874">
    <property type="entry name" value="Receptor-binding domain of short tail fibre protein gp12"/>
    <property type="match status" value="1"/>
</dbReference>
<dbReference type="InterPro" id="IPR037053">
    <property type="entry name" value="Phage_tail_collar_dom_sf"/>
</dbReference>
<dbReference type="EMBL" id="FTOR01000010">
    <property type="protein sequence ID" value="SIT31011.1"/>
    <property type="molecule type" value="Genomic_DNA"/>
</dbReference>
<dbReference type="Gene3D" id="3.90.1340.10">
    <property type="entry name" value="Phage tail collar domain"/>
    <property type="match status" value="1"/>
</dbReference>
<sequence length="200" mass="20449">MDGTVGEIRLFAGSFAPRSWAFCQGQVMPVSRYTALFSLIGSIYGGNGSSTFALPNLAGRTPVGAGASPGTQTYVLGEQAGSVNVTLDASTTPLHTHVTTAGHSTPGSATITINAVNSANSLTPENNYLGTDSSISFYAPATAPVAAMAQDTITVSNVTAPQINGVTLATAGRSLPHNNMQPYLALNVIICLSGDFPARN</sequence>
<dbReference type="AlphaFoldDB" id="A0A173M9X5"/>
<name>A0A173M9X5_9BACT</name>
<proteinExistence type="predicted"/>
<dbReference type="KEGG" id="fln:FLA_0306"/>
<keyword evidence="3" id="KW-1185">Reference proteome</keyword>
<organism evidence="2 3">
    <name type="scientific">Filimonas lacunae</name>
    <dbReference type="NCBI Taxonomy" id="477680"/>
    <lineage>
        <taxon>Bacteria</taxon>
        <taxon>Pseudomonadati</taxon>
        <taxon>Bacteroidota</taxon>
        <taxon>Chitinophagia</taxon>
        <taxon>Chitinophagales</taxon>
        <taxon>Chitinophagaceae</taxon>
        <taxon>Filimonas</taxon>
    </lineage>
</organism>
<protein>
    <submittedName>
        <fullName evidence="2">Microcystin-dependent protein</fullName>
    </submittedName>
</protein>
<dbReference type="RefSeq" id="WP_076381637.1">
    <property type="nucleotide sequence ID" value="NZ_AP017422.1"/>
</dbReference>
<dbReference type="STRING" id="477680.SAMN05421788_11048"/>
<evidence type="ECO:0000313" key="2">
    <source>
        <dbReference type="EMBL" id="SIT31011.1"/>
    </source>
</evidence>
<gene>
    <name evidence="2" type="ORF">SAMN05421788_11048</name>
</gene>
<dbReference type="OrthoDB" id="9810174at2"/>
<dbReference type="InterPro" id="IPR011083">
    <property type="entry name" value="Phage_tail_collar_dom"/>
</dbReference>
<evidence type="ECO:0000259" key="1">
    <source>
        <dbReference type="Pfam" id="PF07484"/>
    </source>
</evidence>
<feature type="domain" description="Phage tail collar" evidence="1">
    <location>
        <begin position="6"/>
        <end position="62"/>
    </location>
</feature>
<evidence type="ECO:0000313" key="3">
    <source>
        <dbReference type="Proteomes" id="UP000186917"/>
    </source>
</evidence>
<dbReference type="Pfam" id="PF07484">
    <property type="entry name" value="Collar"/>
    <property type="match status" value="1"/>
</dbReference>
<dbReference type="Proteomes" id="UP000186917">
    <property type="component" value="Unassembled WGS sequence"/>
</dbReference>